<proteinExistence type="predicted"/>
<accession>A0A0B4D332</accession>
<feature type="domain" description="DUF6705" evidence="2">
    <location>
        <begin position="1"/>
        <end position="144"/>
    </location>
</feature>
<name>A0A0B4D332_9FLAO</name>
<protein>
    <recommendedName>
        <fullName evidence="2">DUF6705 domain-containing protein</fullName>
    </recommendedName>
</protein>
<dbReference type="Proteomes" id="UP000031167">
    <property type="component" value="Unassembled WGS sequence"/>
</dbReference>
<dbReference type="InterPro" id="IPR046551">
    <property type="entry name" value="DUF6705"/>
</dbReference>
<keyword evidence="4" id="KW-1185">Reference proteome</keyword>
<feature type="signal peptide" evidence="1">
    <location>
        <begin position="1"/>
        <end position="19"/>
    </location>
</feature>
<keyword evidence="1" id="KW-0732">Signal</keyword>
<dbReference type="RefSeq" id="WP_039368684.1">
    <property type="nucleotide sequence ID" value="NZ_JWTA01000007.1"/>
</dbReference>
<comment type="caution">
    <text evidence="3">The sequence shown here is derived from an EMBL/GenBank/DDBJ whole genome shotgun (WGS) entry which is preliminary data.</text>
</comment>
<dbReference type="Pfam" id="PF20448">
    <property type="entry name" value="DUF6705"/>
    <property type="match status" value="1"/>
</dbReference>
<dbReference type="EMBL" id="JWTA01000007">
    <property type="protein sequence ID" value="KIC63052.1"/>
    <property type="molecule type" value="Genomic_DNA"/>
</dbReference>
<dbReference type="PROSITE" id="PS51257">
    <property type="entry name" value="PROKAR_LIPOPROTEIN"/>
    <property type="match status" value="1"/>
</dbReference>
<reference evidence="3 4" key="1">
    <citation type="submission" date="2014-12" db="EMBL/GenBank/DDBJ databases">
        <title>Genome sequencing of Chryseobacterium taiwanense TPW19.</title>
        <authorList>
            <person name="Tan P.W."/>
            <person name="Chan K.-G."/>
        </authorList>
    </citation>
    <scope>NUCLEOTIDE SEQUENCE [LARGE SCALE GENOMIC DNA]</scope>
    <source>
        <strain evidence="3 4">TPW19</strain>
    </source>
</reference>
<evidence type="ECO:0000313" key="4">
    <source>
        <dbReference type="Proteomes" id="UP000031167"/>
    </source>
</evidence>
<dbReference type="AlphaFoldDB" id="A0A0B4D332"/>
<dbReference type="OrthoDB" id="1274930at2"/>
<organism evidence="3 4">
    <name type="scientific">Chryseobacterium taiwanense</name>
    <dbReference type="NCBI Taxonomy" id="363331"/>
    <lineage>
        <taxon>Bacteria</taxon>
        <taxon>Pseudomonadati</taxon>
        <taxon>Bacteroidota</taxon>
        <taxon>Flavobacteriia</taxon>
        <taxon>Flavobacteriales</taxon>
        <taxon>Weeksellaceae</taxon>
        <taxon>Chryseobacterium group</taxon>
        <taxon>Chryseobacterium</taxon>
    </lineage>
</organism>
<dbReference type="STRING" id="363331.RM51_10430"/>
<gene>
    <name evidence="3" type="ORF">RM51_10430</name>
</gene>
<sequence>MKNRLFIIILFLTIVSCKAQVVGTLEQFEECASRPNHDEGCPDLENITYAKDTNNRLNPFVGTWKGVFGGKQYEIKLEKKLQVGEGTVKWDRIIGRMLVKDSSGNIIYNSMDKPDNNTFFSGYNFQHRAYIMDFFGNVEYCNDSGVVFIEISQNNPNIMYLSFDRDKGAFDPVKCPNYSTFVPLLPKTKMTLTKQ</sequence>
<evidence type="ECO:0000313" key="3">
    <source>
        <dbReference type="EMBL" id="KIC63052.1"/>
    </source>
</evidence>
<feature type="chain" id="PRO_5002086311" description="DUF6705 domain-containing protein" evidence="1">
    <location>
        <begin position="20"/>
        <end position="195"/>
    </location>
</feature>
<evidence type="ECO:0000259" key="2">
    <source>
        <dbReference type="Pfam" id="PF20448"/>
    </source>
</evidence>
<evidence type="ECO:0000256" key="1">
    <source>
        <dbReference type="SAM" id="SignalP"/>
    </source>
</evidence>